<dbReference type="PANTHER" id="PTHR23513">
    <property type="entry name" value="INTEGRAL MEMBRANE EFFLUX PROTEIN-RELATED"/>
    <property type="match status" value="1"/>
</dbReference>
<reference evidence="9" key="1">
    <citation type="submission" date="2021-02" db="EMBL/GenBank/DDBJ databases">
        <title>Natrosporangium hydrolyticum gen. nov., sp. nov, a haloalkaliphilic actinobacterium from a soda solonchak soil.</title>
        <authorList>
            <person name="Sorokin D.Y."/>
            <person name="Khijniak T.V."/>
            <person name="Zakharycheva A.P."/>
            <person name="Boueva O.V."/>
            <person name="Ariskina E.V."/>
            <person name="Hahnke R.L."/>
            <person name="Bunk B."/>
            <person name="Sproer C."/>
            <person name="Schumann P."/>
            <person name="Evtushenko L.I."/>
            <person name="Kublanov I.V."/>
        </authorList>
    </citation>
    <scope>NUCLEOTIDE SEQUENCE</scope>
    <source>
        <strain evidence="9">DSM 106523</strain>
    </source>
</reference>
<dbReference type="KEGG" id="nhy:JQS43_23675"/>
<dbReference type="PROSITE" id="PS50850">
    <property type="entry name" value="MFS"/>
    <property type="match status" value="1"/>
</dbReference>
<evidence type="ECO:0000256" key="6">
    <source>
        <dbReference type="ARBA" id="ARBA00023136"/>
    </source>
</evidence>
<dbReference type="PANTHER" id="PTHR23513:SF11">
    <property type="entry name" value="STAPHYLOFERRIN A TRANSPORTER"/>
    <property type="match status" value="1"/>
</dbReference>
<feature type="transmembrane region" description="Helical" evidence="7">
    <location>
        <begin position="83"/>
        <end position="103"/>
    </location>
</feature>
<keyword evidence="4 7" id="KW-0812">Transmembrane</keyword>
<proteinExistence type="predicted"/>
<evidence type="ECO:0000256" key="7">
    <source>
        <dbReference type="SAM" id="Phobius"/>
    </source>
</evidence>
<dbReference type="GO" id="GO:0022857">
    <property type="term" value="F:transmembrane transporter activity"/>
    <property type="evidence" value="ECO:0007669"/>
    <property type="project" value="InterPro"/>
</dbReference>
<evidence type="ECO:0000256" key="2">
    <source>
        <dbReference type="ARBA" id="ARBA00022448"/>
    </source>
</evidence>
<dbReference type="InterPro" id="IPR020846">
    <property type="entry name" value="MFS_dom"/>
</dbReference>
<keyword evidence="6 7" id="KW-0472">Membrane</keyword>
<name>A0A895YK23_9ACTN</name>
<keyword evidence="2" id="KW-0813">Transport</keyword>
<comment type="subcellular location">
    <subcellularLocation>
        <location evidence="1">Cell membrane</location>
        <topology evidence="1">Multi-pass membrane protein</topology>
    </subcellularLocation>
</comment>
<dbReference type="SUPFAM" id="SSF103473">
    <property type="entry name" value="MFS general substrate transporter"/>
    <property type="match status" value="1"/>
</dbReference>
<feature type="transmembrane region" description="Helical" evidence="7">
    <location>
        <begin position="383"/>
        <end position="403"/>
    </location>
</feature>
<organism evidence="9 10">
    <name type="scientific">Natronosporangium hydrolyticum</name>
    <dbReference type="NCBI Taxonomy" id="2811111"/>
    <lineage>
        <taxon>Bacteria</taxon>
        <taxon>Bacillati</taxon>
        <taxon>Actinomycetota</taxon>
        <taxon>Actinomycetes</taxon>
        <taxon>Micromonosporales</taxon>
        <taxon>Micromonosporaceae</taxon>
        <taxon>Natronosporangium</taxon>
    </lineage>
</organism>
<feature type="transmembrane region" description="Helical" evidence="7">
    <location>
        <begin position="25"/>
        <end position="43"/>
    </location>
</feature>
<protein>
    <submittedName>
        <fullName evidence="9">MFS transporter</fullName>
    </submittedName>
</protein>
<keyword evidence="3" id="KW-1003">Cell membrane</keyword>
<dbReference type="Proteomes" id="UP000662857">
    <property type="component" value="Chromosome"/>
</dbReference>
<dbReference type="CDD" id="cd06173">
    <property type="entry name" value="MFS_MefA_like"/>
    <property type="match status" value="1"/>
</dbReference>
<feature type="domain" description="Major facilitator superfamily (MFS) profile" evidence="8">
    <location>
        <begin position="1"/>
        <end position="200"/>
    </location>
</feature>
<dbReference type="AlphaFoldDB" id="A0A895YK23"/>
<dbReference type="InterPro" id="IPR036259">
    <property type="entry name" value="MFS_trans_sf"/>
</dbReference>
<feature type="transmembrane region" description="Helical" evidence="7">
    <location>
        <begin position="292"/>
        <end position="309"/>
    </location>
</feature>
<sequence length="437" mass="46257">MRSRLHKTFQSLTVRNYRLFATGQLVKLIGVWMMFVAQDWLVLQLSDNSATAVGITVALQFTPILLLTLFGGVLADRYDKRKLLLIANASFAVLAIAMALLVVTGLVQLWHVFVLAALLGTANAIENPVRQAFVSELVGNTLLPNALALNSAVFNSARIVGPAAAGGAIALFGLGPAFLIATSAAISPVISLLRIRPQELLREQLPGKGKRPSSGIADSIRYVRARSDLVLPIALVAVVGAAGFNFQVTLPVLSKVVYETGAASFGLLAAALAAGSLAGALGGTWRRTRPSAYVVTGSAVGFGVFSILVGFSSPYWLVLTLLLPTGFFAIFFAQAANQRVQMGCDASLRGRVMGLYILVFLGTTPLGALGVGWWSERFGPESAIWLGGVASLLAGVAGLAWQLRRHGEQLRMRFRPLPAVYVAPRSPAAPTPPIGRS</sequence>
<feature type="transmembrane region" description="Helical" evidence="7">
    <location>
        <begin position="49"/>
        <end position="71"/>
    </location>
</feature>
<evidence type="ECO:0000256" key="4">
    <source>
        <dbReference type="ARBA" id="ARBA00022692"/>
    </source>
</evidence>
<dbReference type="Gene3D" id="1.20.1250.20">
    <property type="entry name" value="MFS general substrate transporter like domains"/>
    <property type="match status" value="1"/>
</dbReference>
<accession>A0A895YK23</accession>
<evidence type="ECO:0000259" key="8">
    <source>
        <dbReference type="PROSITE" id="PS50850"/>
    </source>
</evidence>
<dbReference type="Pfam" id="PF05977">
    <property type="entry name" value="MFS_3"/>
    <property type="match status" value="1"/>
</dbReference>
<evidence type="ECO:0000256" key="1">
    <source>
        <dbReference type="ARBA" id="ARBA00004651"/>
    </source>
</evidence>
<dbReference type="EMBL" id="CP070499">
    <property type="protein sequence ID" value="QSB14450.1"/>
    <property type="molecule type" value="Genomic_DNA"/>
</dbReference>
<dbReference type="GO" id="GO:0005886">
    <property type="term" value="C:plasma membrane"/>
    <property type="evidence" value="ECO:0007669"/>
    <property type="project" value="UniProtKB-SubCell"/>
</dbReference>
<dbReference type="RefSeq" id="WP_239676585.1">
    <property type="nucleotide sequence ID" value="NZ_CP070499.1"/>
</dbReference>
<evidence type="ECO:0000313" key="9">
    <source>
        <dbReference type="EMBL" id="QSB14450.1"/>
    </source>
</evidence>
<feature type="transmembrane region" description="Helical" evidence="7">
    <location>
        <begin position="353"/>
        <end position="371"/>
    </location>
</feature>
<dbReference type="InterPro" id="IPR010290">
    <property type="entry name" value="TM_effector"/>
</dbReference>
<feature type="transmembrane region" description="Helical" evidence="7">
    <location>
        <begin position="169"/>
        <end position="193"/>
    </location>
</feature>
<keyword evidence="10" id="KW-1185">Reference proteome</keyword>
<evidence type="ECO:0000313" key="10">
    <source>
        <dbReference type="Proteomes" id="UP000662857"/>
    </source>
</evidence>
<feature type="transmembrane region" description="Helical" evidence="7">
    <location>
        <begin position="229"/>
        <end position="250"/>
    </location>
</feature>
<keyword evidence="5 7" id="KW-1133">Transmembrane helix</keyword>
<evidence type="ECO:0000256" key="3">
    <source>
        <dbReference type="ARBA" id="ARBA00022475"/>
    </source>
</evidence>
<evidence type="ECO:0000256" key="5">
    <source>
        <dbReference type="ARBA" id="ARBA00022989"/>
    </source>
</evidence>
<feature type="transmembrane region" description="Helical" evidence="7">
    <location>
        <begin position="262"/>
        <end position="285"/>
    </location>
</feature>
<gene>
    <name evidence="9" type="ORF">JQS43_23675</name>
</gene>
<feature type="transmembrane region" description="Helical" evidence="7">
    <location>
        <begin position="315"/>
        <end position="333"/>
    </location>
</feature>